<protein>
    <recommendedName>
        <fullName evidence="4">HTH araC/xylS-type domain-containing protein</fullName>
    </recommendedName>
</protein>
<evidence type="ECO:0000313" key="6">
    <source>
        <dbReference type="Proteomes" id="UP000069030"/>
    </source>
</evidence>
<organism evidence="5 6">
    <name type="scientific">Myroides odoratimimus</name>
    <dbReference type="NCBI Taxonomy" id="76832"/>
    <lineage>
        <taxon>Bacteria</taxon>
        <taxon>Pseudomonadati</taxon>
        <taxon>Bacteroidota</taxon>
        <taxon>Flavobacteriia</taxon>
        <taxon>Flavobacteriales</taxon>
        <taxon>Flavobacteriaceae</taxon>
        <taxon>Myroides</taxon>
    </lineage>
</organism>
<reference evidence="5 6" key="1">
    <citation type="journal article" date="2016" name="J. Zhejiang Univ. Sci. B">
        <title>Antibiotic resistance mechanisms of Myroides sp.</title>
        <authorList>
            <person name="Hu S."/>
            <person name="Yuan S."/>
            <person name="Qu H."/>
            <person name="Jiang T."/>
            <person name="Zhou Y."/>
            <person name="Wang M."/>
            <person name="Ming D."/>
        </authorList>
    </citation>
    <scope>NUCLEOTIDE SEQUENCE [LARGE SCALE GENOMIC DNA]</scope>
    <source>
        <strain evidence="5 6">PR63039</strain>
    </source>
</reference>
<proteinExistence type="predicted"/>
<keyword evidence="3" id="KW-0804">Transcription</keyword>
<dbReference type="InterPro" id="IPR018060">
    <property type="entry name" value="HTH_AraC"/>
</dbReference>
<gene>
    <name evidence="5" type="ORF">AS202_18200</name>
</gene>
<dbReference type="AlphaFoldDB" id="A0AAI8G653"/>
<evidence type="ECO:0000259" key="4">
    <source>
        <dbReference type="PROSITE" id="PS01124"/>
    </source>
</evidence>
<feature type="domain" description="HTH araC/xylS-type" evidence="4">
    <location>
        <begin position="153"/>
        <end position="255"/>
    </location>
</feature>
<dbReference type="PROSITE" id="PS01124">
    <property type="entry name" value="HTH_ARAC_FAMILY_2"/>
    <property type="match status" value="1"/>
</dbReference>
<dbReference type="GO" id="GO:0003700">
    <property type="term" value="F:DNA-binding transcription factor activity"/>
    <property type="evidence" value="ECO:0007669"/>
    <property type="project" value="InterPro"/>
</dbReference>
<keyword evidence="1" id="KW-0805">Transcription regulation</keyword>
<evidence type="ECO:0000256" key="1">
    <source>
        <dbReference type="ARBA" id="ARBA00023015"/>
    </source>
</evidence>
<dbReference type="InterPro" id="IPR009057">
    <property type="entry name" value="Homeodomain-like_sf"/>
</dbReference>
<dbReference type="EMBL" id="CP013690">
    <property type="protein sequence ID" value="ALU27962.1"/>
    <property type="molecule type" value="Genomic_DNA"/>
</dbReference>
<dbReference type="InterPro" id="IPR046532">
    <property type="entry name" value="DUF6597"/>
</dbReference>
<evidence type="ECO:0000256" key="2">
    <source>
        <dbReference type="ARBA" id="ARBA00023125"/>
    </source>
</evidence>
<dbReference type="Pfam" id="PF20240">
    <property type="entry name" value="DUF6597"/>
    <property type="match status" value="1"/>
</dbReference>
<dbReference type="KEGG" id="mod:AS202_18200"/>
<accession>A0AAI8G653</accession>
<dbReference type="Proteomes" id="UP000069030">
    <property type="component" value="Chromosome"/>
</dbReference>
<keyword evidence="2" id="KW-0238">DNA-binding</keyword>
<name>A0AAI8G653_9FLAO</name>
<dbReference type="Pfam" id="PF12833">
    <property type="entry name" value="HTH_18"/>
    <property type="match status" value="1"/>
</dbReference>
<dbReference type="InterPro" id="IPR050204">
    <property type="entry name" value="AraC_XylS_family_regulators"/>
</dbReference>
<dbReference type="Gene3D" id="1.10.10.60">
    <property type="entry name" value="Homeodomain-like"/>
    <property type="match status" value="1"/>
</dbReference>
<dbReference type="SUPFAM" id="SSF46689">
    <property type="entry name" value="Homeodomain-like"/>
    <property type="match status" value="1"/>
</dbReference>
<dbReference type="SMART" id="SM00342">
    <property type="entry name" value="HTH_ARAC"/>
    <property type="match status" value="1"/>
</dbReference>
<dbReference type="RefSeq" id="WP_058699833.1">
    <property type="nucleotide sequence ID" value="NZ_CP013690.1"/>
</dbReference>
<sequence length="276" mass="31675">MNVKYCLPRKELRGIVSRFWHGEVDLIEGEGLYRIIASGNTGIIIQLFQNRSVLYNKENQKALPKSFIYGQKSDNPCLNYFAHKATVLGVDLHPTAFKKIFGFHTTELTNTLADAEDLLPSEVCRQLYESTSTQEAIKILENHFLRYAITSSNQEIEYIIQKLNKTCELANTTSLAEEVNISRRSFQRKFKEVVGIDAYTYSRIMRFQKALHFMQNSQATSLTQVAYEVGYADQSHFGREFRVFVGESPKAFLQNSHFMDTSQIDISIPFRIIGVE</sequence>
<evidence type="ECO:0000313" key="5">
    <source>
        <dbReference type="EMBL" id="ALU27962.1"/>
    </source>
</evidence>
<dbReference type="PANTHER" id="PTHR46796">
    <property type="entry name" value="HTH-TYPE TRANSCRIPTIONAL ACTIVATOR RHAS-RELATED"/>
    <property type="match status" value="1"/>
</dbReference>
<dbReference type="PANTHER" id="PTHR46796:SF13">
    <property type="entry name" value="HTH-TYPE TRANSCRIPTIONAL ACTIVATOR RHAS"/>
    <property type="match status" value="1"/>
</dbReference>
<dbReference type="GO" id="GO:0043565">
    <property type="term" value="F:sequence-specific DNA binding"/>
    <property type="evidence" value="ECO:0007669"/>
    <property type="project" value="InterPro"/>
</dbReference>
<evidence type="ECO:0000256" key="3">
    <source>
        <dbReference type="ARBA" id="ARBA00023163"/>
    </source>
</evidence>